<keyword evidence="2" id="KW-0689">Ribosomal protein</keyword>
<feature type="region of interest" description="Disordered" evidence="4">
    <location>
        <begin position="113"/>
        <end position="141"/>
    </location>
</feature>
<evidence type="ECO:0000313" key="5">
    <source>
        <dbReference type="EMBL" id="SVC01361.1"/>
    </source>
</evidence>
<dbReference type="PRINTS" id="PR00061">
    <property type="entry name" value="RIBOSOMALL19"/>
</dbReference>
<reference evidence="5" key="1">
    <citation type="submission" date="2018-05" db="EMBL/GenBank/DDBJ databases">
        <authorList>
            <person name="Lanie J.A."/>
            <person name="Ng W.-L."/>
            <person name="Kazmierczak K.M."/>
            <person name="Andrzejewski T.M."/>
            <person name="Davidsen T.M."/>
            <person name="Wayne K.J."/>
            <person name="Tettelin H."/>
            <person name="Glass J.I."/>
            <person name="Rusch D."/>
            <person name="Podicherti R."/>
            <person name="Tsui H.-C.T."/>
            <person name="Winkler M.E."/>
        </authorList>
    </citation>
    <scope>NUCLEOTIDE SEQUENCE</scope>
</reference>
<dbReference type="AlphaFoldDB" id="A0A382IRT2"/>
<evidence type="ECO:0008006" key="6">
    <source>
        <dbReference type="Google" id="ProtNLM"/>
    </source>
</evidence>
<gene>
    <name evidence="5" type="ORF">METZ01_LOCUS254215</name>
</gene>
<dbReference type="Pfam" id="PF01245">
    <property type="entry name" value="Ribosomal_L19"/>
    <property type="match status" value="1"/>
</dbReference>
<evidence type="ECO:0000256" key="4">
    <source>
        <dbReference type="SAM" id="MobiDB-lite"/>
    </source>
</evidence>
<dbReference type="GO" id="GO:0006412">
    <property type="term" value="P:translation"/>
    <property type="evidence" value="ECO:0007669"/>
    <property type="project" value="InterPro"/>
</dbReference>
<comment type="similarity">
    <text evidence="1">Belongs to the bacterial ribosomal protein bL19 family.</text>
</comment>
<name>A0A382IRT2_9ZZZZ</name>
<evidence type="ECO:0000256" key="3">
    <source>
        <dbReference type="ARBA" id="ARBA00023274"/>
    </source>
</evidence>
<dbReference type="GO" id="GO:0022625">
    <property type="term" value="C:cytosolic large ribosomal subunit"/>
    <property type="evidence" value="ECO:0007669"/>
    <property type="project" value="TreeGrafter"/>
</dbReference>
<organism evidence="5">
    <name type="scientific">marine metagenome</name>
    <dbReference type="NCBI Taxonomy" id="408172"/>
    <lineage>
        <taxon>unclassified sequences</taxon>
        <taxon>metagenomes</taxon>
        <taxon>ecological metagenomes</taxon>
    </lineage>
</organism>
<dbReference type="HAMAP" id="MF_00402">
    <property type="entry name" value="Ribosomal_bL19"/>
    <property type="match status" value="1"/>
</dbReference>
<dbReference type="InterPro" id="IPR018257">
    <property type="entry name" value="Ribosomal_bL19_CS"/>
</dbReference>
<dbReference type="PANTHER" id="PTHR15680:SF9">
    <property type="entry name" value="LARGE RIBOSOMAL SUBUNIT PROTEIN BL19M"/>
    <property type="match status" value="1"/>
</dbReference>
<dbReference type="EMBL" id="UINC01068608">
    <property type="protein sequence ID" value="SVC01361.1"/>
    <property type="molecule type" value="Genomic_DNA"/>
</dbReference>
<dbReference type="PIRSF" id="PIRSF002191">
    <property type="entry name" value="Ribosomal_L19"/>
    <property type="match status" value="1"/>
</dbReference>
<dbReference type="FunFam" id="2.30.30.790:FF:000001">
    <property type="entry name" value="50S ribosomal protein L19"/>
    <property type="match status" value="1"/>
</dbReference>
<dbReference type="PANTHER" id="PTHR15680">
    <property type="entry name" value="RIBOSOMAL PROTEIN L19"/>
    <property type="match status" value="1"/>
</dbReference>
<dbReference type="InterPro" id="IPR038657">
    <property type="entry name" value="Ribosomal_bL19_sf"/>
</dbReference>
<accession>A0A382IRT2</accession>
<protein>
    <recommendedName>
        <fullName evidence="6">KOW domain-containing protein</fullName>
    </recommendedName>
</protein>
<evidence type="ECO:0000256" key="1">
    <source>
        <dbReference type="ARBA" id="ARBA00005781"/>
    </source>
</evidence>
<dbReference type="InterPro" id="IPR008991">
    <property type="entry name" value="Translation_prot_SH3-like_sf"/>
</dbReference>
<dbReference type="PROSITE" id="PS01015">
    <property type="entry name" value="RIBOSOMAL_L19"/>
    <property type="match status" value="1"/>
</dbReference>
<evidence type="ECO:0000256" key="2">
    <source>
        <dbReference type="ARBA" id="ARBA00022980"/>
    </source>
</evidence>
<sequence>MNLVDQIEAKEMKKDVADVHIGDTVKVHMRIVEGEKERIQIIEGVVIKMRGGGARKTLTVRKISFGIGVERIFPFHSPRVEKIEILRRAKVRQAKLYYLRELRGKAARLKELKAPRPTTKAKKTKTRGKKAKAAKVAAKSS</sequence>
<keyword evidence="3" id="KW-0687">Ribonucleoprotein</keyword>
<dbReference type="GO" id="GO:0003735">
    <property type="term" value="F:structural constituent of ribosome"/>
    <property type="evidence" value="ECO:0007669"/>
    <property type="project" value="InterPro"/>
</dbReference>
<dbReference type="Gene3D" id="2.30.30.790">
    <property type="match status" value="1"/>
</dbReference>
<proteinExistence type="inferred from homology"/>
<dbReference type="InterPro" id="IPR001857">
    <property type="entry name" value="Ribosomal_bL19"/>
</dbReference>
<dbReference type="NCBIfam" id="TIGR01024">
    <property type="entry name" value="rplS_bact"/>
    <property type="match status" value="1"/>
</dbReference>
<dbReference type="SUPFAM" id="SSF50104">
    <property type="entry name" value="Translation proteins SH3-like domain"/>
    <property type="match status" value="1"/>
</dbReference>
<feature type="compositionally biased region" description="Basic residues" evidence="4">
    <location>
        <begin position="119"/>
        <end position="133"/>
    </location>
</feature>